<dbReference type="Proteomes" id="UP000035548">
    <property type="component" value="Chromosome"/>
</dbReference>
<dbReference type="KEGG" id="cut:CUTER_09330"/>
<dbReference type="PANTHER" id="PTHR34390">
    <property type="entry name" value="UPF0442 PROTEIN YJJB-RELATED"/>
    <property type="match status" value="1"/>
</dbReference>
<feature type="transmembrane region" description="Helical" evidence="7">
    <location>
        <begin position="208"/>
        <end position="228"/>
    </location>
</feature>
<feature type="transmembrane region" description="Helical" evidence="7">
    <location>
        <begin position="162"/>
        <end position="188"/>
    </location>
</feature>
<dbReference type="OrthoDB" id="9763957at2"/>
<name>A0A0G3HEV2_9CORY</name>
<dbReference type="InterPro" id="IPR010619">
    <property type="entry name" value="ThrE-like_N"/>
</dbReference>
<dbReference type="NCBIfam" id="NF047720">
    <property type="entry name" value="ThrSerExpThrE"/>
    <property type="match status" value="1"/>
</dbReference>
<dbReference type="GO" id="GO:0005886">
    <property type="term" value="C:plasma membrane"/>
    <property type="evidence" value="ECO:0007669"/>
    <property type="project" value="UniProtKB-SubCell"/>
</dbReference>
<dbReference type="Pfam" id="PF06738">
    <property type="entry name" value="ThrE"/>
    <property type="match status" value="1"/>
</dbReference>
<keyword evidence="4 7" id="KW-1133">Transmembrane helix</keyword>
<feature type="domain" description="Threonine/serine exporter-like N-terminal" evidence="8">
    <location>
        <begin position="49"/>
        <end position="294"/>
    </location>
</feature>
<evidence type="ECO:0000256" key="6">
    <source>
        <dbReference type="ARBA" id="ARBA00034125"/>
    </source>
</evidence>
<proteinExistence type="inferred from homology"/>
<evidence type="ECO:0000256" key="5">
    <source>
        <dbReference type="ARBA" id="ARBA00023136"/>
    </source>
</evidence>
<dbReference type="EMBL" id="CP011546">
    <property type="protein sequence ID" value="AKK11834.1"/>
    <property type="molecule type" value="Genomic_DNA"/>
</dbReference>
<evidence type="ECO:0000256" key="7">
    <source>
        <dbReference type="SAM" id="Phobius"/>
    </source>
</evidence>
<protein>
    <recommendedName>
        <fullName evidence="12">Amino acid export carrier protein</fullName>
    </recommendedName>
</protein>
<dbReference type="Pfam" id="PF12821">
    <property type="entry name" value="ThrE_2"/>
    <property type="match status" value="1"/>
</dbReference>
<feature type="transmembrane region" description="Helical" evidence="7">
    <location>
        <begin position="279"/>
        <end position="300"/>
    </location>
</feature>
<evidence type="ECO:0000259" key="9">
    <source>
        <dbReference type="Pfam" id="PF12821"/>
    </source>
</evidence>
<dbReference type="GO" id="GO:0022857">
    <property type="term" value="F:transmembrane transporter activity"/>
    <property type="evidence" value="ECO:0007669"/>
    <property type="project" value="InterPro"/>
</dbReference>
<dbReference type="PANTHER" id="PTHR34390:SF2">
    <property type="entry name" value="SUCCINATE TRANSPORTER SUBUNIT YJJP-RELATED"/>
    <property type="match status" value="1"/>
</dbReference>
<accession>A0A0G3HEV2</accession>
<dbReference type="PATRIC" id="fig|1072256.5.peg.1837"/>
<feature type="transmembrane region" description="Helical" evidence="7">
    <location>
        <begin position="240"/>
        <end position="259"/>
    </location>
</feature>
<reference evidence="10 11" key="1">
    <citation type="journal article" date="2015" name="Genome Announc.">
        <title>Virulence Factor Genes Detected in the Complete Genome Sequence of Corynebacterium uterequi DSM 45634, Isolated from the Uterus of a Maiden Mare.</title>
        <authorList>
            <person name="Ruckert C."/>
            <person name="Kriete M."/>
            <person name="Jaenicke S."/>
            <person name="Winkler A."/>
            <person name="Tauch A."/>
        </authorList>
    </citation>
    <scope>NUCLEOTIDE SEQUENCE [LARGE SCALE GENOMIC DNA]</scope>
    <source>
        <strain evidence="10 11">DSM 45634</strain>
    </source>
</reference>
<feature type="transmembrane region" description="Helical" evidence="7">
    <location>
        <begin position="428"/>
        <end position="449"/>
    </location>
</feature>
<organism evidence="10 11">
    <name type="scientific">Corynebacterium uterequi</name>
    <dbReference type="NCBI Taxonomy" id="1072256"/>
    <lineage>
        <taxon>Bacteria</taxon>
        <taxon>Bacillati</taxon>
        <taxon>Actinomycetota</taxon>
        <taxon>Actinomycetes</taxon>
        <taxon>Mycobacteriales</taxon>
        <taxon>Corynebacteriaceae</taxon>
        <taxon>Corynebacterium</taxon>
    </lineage>
</organism>
<feature type="transmembrane region" description="Helical" evidence="7">
    <location>
        <begin position="312"/>
        <end position="335"/>
    </location>
</feature>
<reference evidence="11" key="2">
    <citation type="submission" date="2015-05" db="EMBL/GenBank/DDBJ databases">
        <title>Complete genome sequence of Corynebacterium uterequi DSM 45634, isolated from the uterus of a maiden mare.</title>
        <authorList>
            <person name="Ruckert C."/>
            <person name="Albersmeier A."/>
            <person name="Winkler A."/>
            <person name="Tauch A."/>
        </authorList>
    </citation>
    <scope>NUCLEOTIDE SEQUENCE [LARGE SCALE GENOMIC DNA]</scope>
    <source>
        <strain evidence="11">DSM 45634</strain>
    </source>
</reference>
<evidence type="ECO:0000256" key="1">
    <source>
        <dbReference type="ARBA" id="ARBA00004651"/>
    </source>
</evidence>
<dbReference type="GO" id="GO:0015744">
    <property type="term" value="P:succinate transport"/>
    <property type="evidence" value="ECO:0007669"/>
    <property type="project" value="TreeGrafter"/>
</dbReference>
<keyword evidence="5 7" id="KW-0472">Membrane</keyword>
<feature type="domain" description="Threonine/Serine exporter ThrE" evidence="9">
    <location>
        <begin position="321"/>
        <end position="445"/>
    </location>
</feature>
<dbReference type="AlphaFoldDB" id="A0A0G3HEV2"/>
<dbReference type="InterPro" id="IPR050539">
    <property type="entry name" value="ThrE_Dicarb/AminoAcid_Exp"/>
</dbReference>
<feature type="transmembrane region" description="Helical" evidence="7">
    <location>
        <begin position="388"/>
        <end position="408"/>
    </location>
</feature>
<sequence length="481" mass="50299">MGIFSKLNSILPGEGTLSTVDAARAAPPPSPLAPVNLQDQAEVAGVMMIAARIGDILLSSGSGNQDARAQIHAVTAAYGLWYCHIAITMNTITLSTSVGTKPKVPVSVFRVSRQMRTDFSKLHEVDRLIRSIQAGATSPAVAEAVLDELEARPREVRFKQAIWGWSALGGFAAILLGGGWFVALIAFVTSFVIVGTNEVLDRQGLPGFFQQVFGGIIATLPTAIIYHIAQNFGVQIRPSLIIASCIIVLVAGLSLVQSLQDAMTGAAVTGSARFFDTLLMTTGIVAGVAVGMQLAGVLGIDLPPIEATSPPNFNEAVLLVAASGVACAGFAYGSYGERSAISVSAASGVLGASVFHLIVYPLGVGTVAASGASALVIGLVGGLLARRFLVPPLITAVAGITPLLPGVMLYRSMYALLSEQTLVGFTNLFLALAIGGSLAAGVVLGEWLARRIRRPQSFRPYDALRRARRISLRRRRPGSVE</sequence>
<dbReference type="InterPro" id="IPR024528">
    <property type="entry name" value="ThrE_2"/>
</dbReference>
<evidence type="ECO:0000313" key="11">
    <source>
        <dbReference type="Proteomes" id="UP000035548"/>
    </source>
</evidence>
<gene>
    <name evidence="10" type="ORF">CUTER_09330</name>
</gene>
<keyword evidence="3 7" id="KW-0812">Transmembrane</keyword>
<comment type="similarity">
    <text evidence="6">Belongs to the ThrE exporter (TC 2.A.79) family.</text>
</comment>
<keyword evidence="11" id="KW-1185">Reference proteome</keyword>
<feature type="transmembrane region" description="Helical" evidence="7">
    <location>
        <begin position="355"/>
        <end position="381"/>
    </location>
</feature>
<evidence type="ECO:0000259" key="8">
    <source>
        <dbReference type="Pfam" id="PF06738"/>
    </source>
</evidence>
<dbReference type="STRING" id="1072256.CUTER_09330"/>
<dbReference type="RefSeq" id="WP_047260160.1">
    <property type="nucleotide sequence ID" value="NZ_CP011546.1"/>
</dbReference>
<evidence type="ECO:0008006" key="12">
    <source>
        <dbReference type="Google" id="ProtNLM"/>
    </source>
</evidence>
<evidence type="ECO:0000256" key="3">
    <source>
        <dbReference type="ARBA" id="ARBA00022692"/>
    </source>
</evidence>
<evidence type="ECO:0000256" key="2">
    <source>
        <dbReference type="ARBA" id="ARBA00022475"/>
    </source>
</evidence>
<evidence type="ECO:0000313" key="10">
    <source>
        <dbReference type="EMBL" id="AKK11834.1"/>
    </source>
</evidence>
<keyword evidence="2" id="KW-1003">Cell membrane</keyword>
<evidence type="ECO:0000256" key="4">
    <source>
        <dbReference type="ARBA" id="ARBA00022989"/>
    </source>
</evidence>
<comment type="subcellular location">
    <subcellularLocation>
        <location evidence="1">Cell membrane</location>
        <topology evidence="1">Multi-pass membrane protein</topology>
    </subcellularLocation>
</comment>